<reference evidence="1 2" key="1">
    <citation type="submission" date="2019-01" db="EMBL/GenBank/DDBJ databases">
        <title>Senegalimassilia sp. nov. KGMB04484 isolated human feces.</title>
        <authorList>
            <person name="Han K.-I."/>
            <person name="Kim J.-S."/>
            <person name="Lee K.C."/>
            <person name="Suh M.K."/>
            <person name="Eom M.K."/>
            <person name="Lee J.H."/>
            <person name="Park S.-H."/>
            <person name="Kang S.W."/>
            <person name="Park J.-E."/>
            <person name="Oh B.S."/>
            <person name="Yu S.Y."/>
            <person name="Choi S.-H."/>
            <person name="Lee D.H."/>
            <person name="Yoon H."/>
            <person name="Kim B.-Y."/>
            <person name="Lee J.H."/>
            <person name="Lee J.-S."/>
        </authorList>
    </citation>
    <scope>NUCLEOTIDE SEQUENCE [LARGE SCALE GENOMIC DNA]</scope>
    <source>
        <strain evidence="1 2">KGMB04484</strain>
    </source>
</reference>
<organism evidence="1 2">
    <name type="scientific">Senegalimassilia faecalis</name>
    <dbReference type="NCBI Taxonomy" id="2509433"/>
    <lineage>
        <taxon>Bacteria</taxon>
        <taxon>Bacillati</taxon>
        <taxon>Actinomycetota</taxon>
        <taxon>Coriobacteriia</taxon>
        <taxon>Coriobacteriales</taxon>
        <taxon>Coriobacteriaceae</taxon>
        <taxon>Senegalimassilia</taxon>
    </lineage>
</organism>
<accession>A0A4Q2K0F8</accession>
<dbReference type="AlphaFoldDB" id="A0A4Q2K0F8"/>
<name>A0A4Q2K0F8_9ACTN</name>
<sequence>MDSGVNAFASSLGASITETEQSIDVKDILPNEYTNEQMHQMLLSLEPLLERRDIVGYAAARNVRVLQSEAMEYLKRRDELIEKYGDPEISENGMPTGRQQLQIGSDAYKRFMDDLALYSNIKHRPLLFKIPYEEAIGKMSGTEILACEWMLVDGGDA</sequence>
<dbReference type="Proteomes" id="UP000293345">
    <property type="component" value="Unassembled WGS sequence"/>
</dbReference>
<comment type="caution">
    <text evidence="1">The sequence shown here is derived from an EMBL/GenBank/DDBJ whole genome shotgun (WGS) entry which is preliminary data.</text>
</comment>
<dbReference type="EMBL" id="SDPW01000001">
    <property type="protein sequence ID" value="RXZ54879.1"/>
    <property type="molecule type" value="Genomic_DNA"/>
</dbReference>
<dbReference type="OrthoDB" id="9782855at2"/>
<keyword evidence="2" id="KW-1185">Reference proteome</keyword>
<proteinExistence type="predicted"/>
<dbReference type="RefSeq" id="WP_129425692.1">
    <property type="nucleotide sequence ID" value="NZ_SDPW01000001.1"/>
</dbReference>
<gene>
    <name evidence="1" type="ORF">ET524_10590</name>
</gene>
<evidence type="ECO:0000313" key="2">
    <source>
        <dbReference type="Proteomes" id="UP000293345"/>
    </source>
</evidence>
<protein>
    <submittedName>
        <fullName evidence="1">Uncharacterized protein</fullName>
    </submittedName>
</protein>
<evidence type="ECO:0000313" key="1">
    <source>
        <dbReference type="EMBL" id="RXZ54879.1"/>
    </source>
</evidence>